<gene>
    <name evidence="1" type="ORF">SAMN00777080_3456</name>
</gene>
<organism evidence="1 2">
    <name type="scientific">Aquiflexum balticum DSM 16537</name>
    <dbReference type="NCBI Taxonomy" id="758820"/>
    <lineage>
        <taxon>Bacteria</taxon>
        <taxon>Pseudomonadati</taxon>
        <taxon>Bacteroidota</taxon>
        <taxon>Cytophagia</taxon>
        <taxon>Cytophagales</taxon>
        <taxon>Cyclobacteriaceae</taxon>
        <taxon>Aquiflexum</taxon>
    </lineage>
</organism>
<evidence type="ECO:0000313" key="2">
    <source>
        <dbReference type="Proteomes" id="UP000192333"/>
    </source>
</evidence>
<dbReference type="RefSeq" id="WP_172805148.1">
    <property type="nucleotide sequence ID" value="NZ_LT838813.1"/>
</dbReference>
<name>A0A1W2H851_9BACT</name>
<sequence length="186" mass="22154">MAWILAVISISLGRMERLYPTCFSKKEILDMESTDLLKEYLSKQSKVFTTSLGLTLGQLEEGIYSSHKFSVEEIGFDFELFTEPESLYEFIENYKLESLGKIDEMGYRDIWIRYLNREAEMEVTQSELQEAPLTFRLYKGKTMIYSKVLHFYDEVNRHLTLSEDFFDYFLHNEKKLNVAVENMYRY</sequence>
<evidence type="ECO:0000313" key="1">
    <source>
        <dbReference type="EMBL" id="SMD44822.1"/>
    </source>
</evidence>
<proteinExistence type="predicted"/>
<dbReference type="Proteomes" id="UP000192333">
    <property type="component" value="Chromosome I"/>
</dbReference>
<dbReference type="EMBL" id="LT838813">
    <property type="protein sequence ID" value="SMD44822.1"/>
    <property type="molecule type" value="Genomic_DNA"/>
</dbReference>
<dbReference type="STRING" id="758820.SAMN00777080_3456"/>
<keyword evidence="2" id="KW-1185">Reference proteome</keyword>
<reference evidence="2" key="1">
    <citation type="submission" date="2017-04" db="EMBL/GenBank/DDBJ databases">
        <authorList>
            <person name="Varghese N."/>
            <person name="Submissions S."/>
        </authorList>
    </citation>
    <scope>NUCLEOTIDE SEQUENCE [LARGE SCALE GENOMIC DNA]</scope>
    <source>
        <strain evidence="2">DSM 16537</strain>
    </source>
</reference>
<dbReference type="AlphaFoldDB" id="A0A1W2H851"/>
<protein>
    <submittedName>
        <fullName evidence="1">Uncharacterized protein</fullName>
    </submittedName>
</protein>
<accession>A0A1W2H851</accession>